<dbReference type="RefSeq" id="WP_013693971.1">
    <property type="nucleotide sequence ID" value="NC_015379.1"/>
</dbReference>
<dbReference type="HOGENOM" id="CLU_127109_0_0_6"/>
<proteinExistence type="predicted"/>
<reference evidence="1 2" key="1">
    <citation type="journal article" date="2011" name="J. Bacteriol.">
        <title>Complete genome sequence of a beneficial plant root-associated bacterium, Pseudomonas brassicacearum.</title>
        <authorList>
            <person name="Ortet P."/>
            <person name="Barakat M."/>
            <person name="Lalaouna D."/>
            <person name="Fochesato S."/>
            <person name="Barbe V."/>
            <person name="Vacherie B."/>
            <person name="Santaella C."/>
            <person name="Heulin T."/>
            <person name="Achouak W."/>
        </authorList>
    </citation>
    <scope>NUCLEOTIDE SEQUENCE [LARGE SCALE GENOMIC DNA]</scope>
    <source>
        <strain evidence="1 2">NFM421</strain>
    </source>
</reference>
<accession>F2KK11</accession>
<evidence type="ECO:0000313" key="1">
    <source>
        <dbReference type="EMBL" id="AEA70387.1"/>
    </source>
</evidence>
<name>F2KK11_PSEBN</name>
<reference key="2">
    <citation type="submission" date="2011-03" db="EMBL/GenBank/DDBJ databases">
        <title>Complete Genome Sequence of a beneficial plant roots-associated bacterium Pseudomonas brassicacearum.</title>
        <authorList>
            <person name="Ortet P."/>
            <person name="Barakat M."/>
            <person name="Lalaouna D."/>
            <person name="Fochesato S."/>
            <person name="Barbe V."/>
            <person name="Santaella C."/>
            <person name="Heulin T."/>
            <person name="Achouak W."/>
        </authorList>
    </citation>
    <scope>NUCLEOTIDE SEQUENCE</scope>
    <source>
        <strain>NFM421</strain>
    </source>
</reference>
<gene>
    <name evidence="1" type="ORF">PSEBR_a3990</name>
</gene>
<organism evidence="1 2">
    <name type="scientific">Pseudomonas brassicacearum (strain NFM421)</name>
    <dbReference type="NCBI Taxonomy" id="994484"/>
    <lineage>
        <taxon>Bacteria</taxon>
        <taxon>Pseudomonadati</taxon>
        <taxon>Pseudomonadota</taxon>
        <taxon>Gammaproteobacteria</taxon>
        <taxon>Pseudomonadales</taxon>
        <taxon>Pseudomonadaceae</taxon>
        <taxon>Pseudomonas</taxon>
    </lineage>
</organism>
<dbReference type="Proteomes" id="UP000006692">
    <property type="component" value="Chromosome"/>
</dbReference>
<sequence length="194" mass="21153">MSQSPRPLNSRINFCPRKKSSRVLQYALSISVLTLLSGCGALTDVRSFSTPYSTPEGGETARLRVISDGMVRAVPKSDCVDFRLPGAGVMVAFRDGYANRNGESLGMPDDDKHSSSTVMTELLVPAGQPIAFHYIGAQCYNMFRFVPKAGADYQLDAAGRYKCTVTLKQLSVKTTELPPLSLEDSKLCRATDNF</sequence>
<dbReference type="STRING" id="994484.PSEBR_a3990"/>
<dbReference type="EMBL" id="CP002585">
    <property type="protein sequence ID" value="AEA70387.1"/>
    <property type="molecule type" value="Genomic_DNA"/>
</dbReference>
<evidence type="ECO:0008006" key="3">
    <source>
        <dbReference type="Google" id="ProtNLM"/>
    </source>
</evidence>
<protein>
    <recommendedName>
        <fullName evidence="3">Lipoprotein</fullName>
    </recommendedName>
</protein>
<dbReference type="AlphaFoldDB" id="F2KK11"/>
<dbReference type="KEGG" id="pba:PSEBR_a3990"/>
<evidence type="ECO:0000313" key="2">
    <source>
        <dbReference type="Proteomes" id="UP000006692"/>
    </source>
</evidence>